<accession>A0A3M2SMW8</accession>
<proteinExistence type="predicted"/>
<organism evidence="1 2">
    <name type="scientific">Fusarium kuroshium</name>
    <dbReference type="NCBI Taxonomy" id="2010991"/>
    <lineage>
        <taxon>Eukaryota</taxon>
        <taxon>Fungi</taxon>
        <taxon>Dikarya</taxon>
        <taxon>Ascomycota</taxon>
        <taxon>Pezizomycotina</taxon>
        <taxon>Sordariomycetes</taxon>
        <taxon>Hypocreomycetidae</taxon>
        <taxon>Hypocreales</taxon>
        <taxon>Nectriaceae</taxon>
        <taxon>Fusarium</taxon>
        <taxon>Fusarium solani species complex</taxon>
    </lineage>
</organism>
<protein>
    <submittedName>
        <fullName evidence="1">Uncharacterized protein</fullName>
    </submittedName>
</protein>
<dbReference type="EMBL" id="NKUJ01000013">
    <property type="protein sequence ID" value="RMJ18916.1"/>
    <property type="molecule type" value="Genomic_DNA"/>
</dbReference>
<evidence type="ECO:0000313" key="2">
    <source>
        <dbReference type="Proteomes" id="UP000277212"/>
    </source>
</evidence>
<comment type="caution">
    <text evidence="1">The sequence shown here is derived from an EMBL/GenBank/DDBJ whole genome shotgun (WGS) entry which is preliminary data.</text>
</comment>
<dbReference type="AlphaFoldDB" id="A0A3M2SMW8"/>
<name>A0A3M2SMW8_9HYPO</name>
<gene>
    <name evidence="1" type="ORF">CDV36_001393</name>
</gene>
<sequence>MPVQKSDVLTIPGEEKWINTPITWKQSLKEYRKDYLCIPFTNTRAGEVEETNLLFVSEELLDTFKLSKIERTDTGFKLTVDNDYVYGQQKGNKNRFLVYHDKSRSIFQHRFIESAMVVFSRQATDFSRKLGYGDVRVVSDMMAGLIGDKLHDFDRD</sequence>
<keyword evidence="2" id="KW-1185">Reference proteome</keyword>
<dbReference type="Proteomes" id="UP000277212">
    <property type="component" value="Unassembled WGS sequence"/>
</dbReference>
<evidence type="ECO:0000313" key="1">
    <source>
        <dbReference type="EMBL" id="RMJ18916.1"/>
    </source>
</evidence>
<reference evidence="1 2" key="1">
    <citation type="submission" date="2017-06" db="EMBL/GenBank/DDBJ databases">
        <title>Comparative genomic analysis of Ambrosia Fusariam Clade fungi.</title>
        <authorList>
            <person name="Stajich J.E."/>
            <person name="Carrillo J."/>
            <person name="Kijimoto T."/>
            <person name="Eskalen A."/>
            <person name="O'Donnell K."/>
            <person name="Kasson M."/>
        </authorList>
    </citation>
    <scope>NUCLEOTIDE SEQUENCE [LARGE SCALE GENOMIC DNA]</scope>
    <source>
        <strain evidence="1">UCR3666</strain>
    </source>
</reference>
<dbReference type="OrthoDB" id="4537670at2759"/>